<name>A0A172TX30_9BACT</name>
<dbReference type="Proteomes" id="UP000077177">
    <property type="component" value="Chromosome"/>
</dbReference>
<dbReference type="OrthoDB" id="1073355at2"/>
<evidence type="ECO:0000313" key="1">
    <source>
        <dbReference type="EMBL" id="ANE51566.1"/>
    </source>
</evidence>
<evidence type="ECO:0008006" key="3">
    <source>
        <dbReference type="Google" id="ProtNLM"/>
    </source>
</evidence>
<dbReference type="InterPro" id="IPR046584">
    <property type="entry name" value="DUF6642"/>
</dbReference>
<organism evidence="1 2">
    <name type="scientific">Flavisolibacter tropicus</name>
    <dbReference type="NCBI Taxonomy" id="1492898"/>
    <lineage>
        <taxon>Bacteria</taxon>
        <taxon>Pseudomonadati</taxon>
        <taxon>Bacteroidota</taxon>
        <taxon>Chitinophagia</taxon>
        <taxon>Chitinophagales</taxon>
        <taxon>Chitinophagaceae</taxon>
        <taxon>Flavisolibacter</taxon>
    </lineage>
</organism>
<dbReference type="EMBL" id="CP011390">
    <property type="protein sequence ID" value="ANE51566.1"/>
    <property type="molecule type" value="Genomic_DNA"/>
</dbReference>
<reference evidence="2" key="1">
    <citation type="submission" date="2015-01" db="EMBL/GenBank/DDBJ databases">
        <title>Flavisolibacter sp./LCS9/ whole genome sequencing.</title>
        <authorList>
            <person name="Kim M.K."/>
            <person name="Srinivasan S."/>
            <person name="Lee J.-J."/>
        </authorList>
    </citation>
    <scope>NUCLEOTIDE SEQUENCE [LARGE SCALE GENOMIC DNA]</scope>
    <source>
        <strain evidence="2">LCS9</strain>
    </source>
</reference>
<dbReference type="AlphaFoldDB" id="A0A172TX30"/>
<reference evidence="1 2" key="2">
    <citation type="journal article" date="2016" name="Int. J. Syst. Evol. Microbiol.">
        <title>Flavisolibacter tropicus sp. nov., isolated from tropical soil.</title>
        <authorList>
            <person name="Lee J.J."/>
            <person name="Kang M.S."/>
            <person name="Kim G.S."/>
            <person name="Lee C.S."/>
            <person name="Lim S."/>
            <person name="Lee J."/>
            <person name="Roh S.H."/>
            <person name="Kang H."/>
            <person name="Ha J.M."/>
            <person name="Bae S."/>
            <person name="Jung H.Y."/>
            <person name="Kim M.K."/>
        </authorList>
    </citation>
    <scope>NUCLEOTIDE SEQUENCE [LARGE SCALE GENOMIC DNA]</scope>
    <source>
        <strain evidence="1 2">LCS9</strain>
    </source>
</reference>
<gene>
    <name evidence="1" type="ORF">SY85_14690</name>
</gene>
<dbReference type="RefSeq" id="WP_066405667.1">
    <property type="nucleotide sequence ID" value="NZ_CP011390.1"/>
</dbReference>
<dbReference type="Pfam" id="PF20347">
    <property type="entry name" value="DUF6642"/>
    <property type="match status" value="1"/>
</dbReference>
<keyword evidence="2" id="KW-1185">Reference proteome</keyword>
<evidence type="ECO:0000313" key="2">
    <source>
        <dbReference type="Proteomes" id="UP000077177"/>
    </source>
</evidence>
<sequence length="202" mass="23787">MKGIFCLEGFWYGDHRDKTSMFPVLDLVHRYNKMPFIHHRCATVEEFQFSISRWRNKTFHKKYPLLYLGFHGHPGLIQVGKQTITLDDLASLLEDKCEGVVIHFGCCSTLDIDKRLLQSFMQKTRSVAVMGYKEEVPWLLSSSFEILLLESLSNHPFDSKGVKQIYKQVMEEYGTQARKLDFRFVPNERLHFPRRRVSRPRA</sequence>
<accession>A0A172TX30</accession>
<dbReference type="KEGG" id="fla:SY85_14690"/>
<proteinExistence type="predicted"/>
<protein>
    <recommendedName>
        <fullName evidence="3">CHAT domain-containing protein</fullName>
    </recommendedName>
</protein>